<keyword evidence="13" id="KW-1185">Reference proteome</keyword>
<dbReference type="PROSITE" id="PS50142">
    <property type="entry name" value="RNASE_3_2"/>
    <property type="match status" value="1"/>
</dbReference>
<evidence type="ECO:0000256" key="2">
    <source>
        <dbReference type="ARBA" id="ARBA00001946"/>
    </source>
</evidence>
<dbReference type="SUPFAM" id="SSF69065">
    <property type="entry name" value="RNase III domain-like"/>
    <property type="match status" value="1"/>
</dbReference>
<evidence type="ECO:0000256" key="5">
    <source>
        <dbReference type="ARBA" id="ARBA00022759"/>
    </source>
</evidence>
<evidence type="ECO:0000313" key="13">
    <source>
        <dbReference type="Proteomes" id="UP000283530"/>
    </source>
</evidence>
<keyword evidence="8 9" id="KW-0694">RNA-binding</keyword>
<dbReference type="Gene3D" id="1.10.1520.10">
    <property type="entry name" value="Ribonuclease III domain"/>
    <property type="match status" value="1"/>
</dbReference>
<evidence type="ECO:0000256" key="9">
    <source>
        <dbReference type="PROSITE-ProRule" id="PRU00266"/>
    </source>
</evidence>
<dbReference type="CDD" id="cd00048">
    <property type="entry name" value="DSRM_SF"/>
    <property type="match status" value="1"/>
</dbReference>
<evidence type="ECO:0000256" key="4">
    <source>
        <dbReference type="ARBA" id="ARBA00022723"/>
    </source>
</evidence>
<name>A0A443Q2W8_9MAGN</name>
<protein>
    <submittedName>
        <fullName evidence="12">Ribonuclease 3-like protein 2 isoform X1</fullName>
    </submittedName>
</protein>
<keyword evidence="6" id="KW-0378">Hydrolase</keyword>
<dbReference type="InterPro" id="IPR014720">
    <property type="entry name" value="dsRBD_dom"/>
</dbReference>
<dbReference type="Pfam" id="PF00636">
    <property type="entry name" value="Ribonuclease_3"/>
    <property type="match status" value="1"/>
</dbReference>
<dbReference type="GO" id="GO:0003723">
    <property type="term" value="F:RNA binding"/>
    <property type="evidence" value="ECO:0007669"/>
    <property type="project" value="UniProtKB-UniRule"/>
</dbReference>
<evidence type="ECO:0000256" key="6">
    <source>
        <dbReference type="ARBA" id="ARBA00022801"/>
    </source>
</evidence>
<dbReference type="InterPro" id="IPR036389">
    <property type="entry name" value="RNase_III_sf"/>
</dbReference>
<sequence>MDDHTMYMDPIDARPVDASMRDAVAALEHHLGYRFRNPNLLVDALTHTSYPEGATYERLEFVGDAVLGLAISYHLYLAYPHLDTGKLSVLRAANVTTEKFARVAVRHGLYQYLRRNSPTLDEKVKEFADSISEEADEVYHMSAIKAPKVLADIVEGIAAAVYVDCNLNLEILWTVFRRLLEPMVTLETLQRRPPVMTLFEFCRKQGKQLDIQYRNEGSKCIASVYVDGELLGSGSSEQKETAKLYAVQEALQGLLASVPRDMETDKVMEEEGARKRLNELCTKNRWPNPCYRVEKELGLAHDTRFICSVQVDTLAGVFVSTGDSKSRGKDSESSAAFAMLNLLLEMGHGCGH</sequence>
<dbReference type="InterPro" id="IPR000999">
    <property type="entry name" value="RNase_III_dom"/>
</dbReference>
<feature type="domain" description="DRBM" evidence="10">
    <location>
        <begin position="272"/>
        <end position="345"/>
    </location>
</feature>
<dbReference type="PROSITE" id="PS50137">
    <property type="entry name" value="DS_RBD"/>
    <property type="match status" value="2"/>
</dbReference>
<feature type="domain" description="RNase III" evidence="11">
    <location>
        <begin position="24"/>
        <end position="166"/>
    </location>
</feature>
<comment type="cofactor">
    <cofactor evidence="1">
        <name>Mn(2+)</name>
        <dbReference type="ChEBI" id="CHEBI:29035"/>
    </cofactor>
</comment>
<proteinExistence type="predicted"/>
<evidence type="ECO:0000256" key="1">
    <source>
        <dbReference type="ARBA" id="ARBA00001936"/>
    </source>
</evidence>
<dbReference type="SMART" id="SM00358">
    <property type="entry name" value="DSRM"/>
    <property type="match status" value="2"/>
</dbReference>
<dbReference type="GO" id="GO:0030422">
    <property type="term" value="P:siRNA processing"/>
    <property type="evidence" value="ECO:0007669"/>
    <property type="project" value="TreeGrafter"/>
</dbReference>
<dbReference type="GO" id="GO:0046872">
    <property type="term" value="F:metal ion binding"/>
    <property type="evidence" value="ECO:0007669"/>
    <property type="project" value="UniProtKB-KW"/>
</dbReference>
<dbReference type="EMBL" id="QPKB01000013">
    <property type="protein sequence ID" value="RWR97338.1"/>
    <property type="molecule type" value="Genomic_DNA"/>
</dbReference>
<dbReference type="Gene3D" id="3.30.160.20">
    <property type="match status" value="2"/>
</dbReference>
<comment type="caution">
    <text evidence="12">The sequence shown here is derived from an EMBL/GenBank/DDBJ whole genome shotgun (WGS) entry which is preliminary data.</text>
</comment>
<dbReference type="PANTHER" id="PTHR14950:SF49">
    <property type="entry name" value="RIBONUCLEASE 3-LIKE PROTEIN 2-RELATED"/>
    <property type="match status" value="1"/>
</dbReference>
<keyword evidence="3" id="KW-0540">Nuclease</keyword>
<reference evidence="12 13" key="1">
    <citation type="journal article" date="2019" name="Nat. Plants">
        <title>Stout camphor tree genome fills gaps in understanding of flowering plant genome evolution.</title>
        <authorList>
            <person name="Chaw S.M."/>
            <person name="Liu Y.C."/>
            <person name="Wu Y.W."/>
            <person name="Wang H.Y."/>
            <person name="Lin C.I."/>
            <person name="Wu C.S."/>
            <person name="Ke H.M."/>
            <person name="Chang L.Y."/>
            <person name="Hsu C.Y."/>
            <person name="Yang H.T."/>
            <person name="Sudianto E."/>
            <person name="Hsu M.H."/>
            <person name="Wu K.P."/>
            <person name="Wang L.N."/>
            <person name="Leebens-Mack J.H."/>
            <person name="Tsai I.J."/>
        </authorList>
    </citation>
    <scope>NUCLEOTIDE SEQUENCE [LARGE SCALE GENOMIC DNA]</scope>
    <source>
        <strain evidence="13">cv. Chaw 1501</strain>
        <tissue evidence="12">Young leaves</tissue>
    </source>
</reference>
<dbReference type="FunFam" id="1.10.1520.10:FF:000004">
    <property type="entry name" value="Endoribonuclease dicer-like 1"/>
    <property type="match status" value="1"/>
</dbReference>
<keyword evidence="7" id="KW-0460">Magnesium</keyword>
<organism evidence="12 13">
    <name type="scientific">Cinnamomum micranthum f. kanehirae</name>
    <dbReference type="NCBI Taxonomy" id="337451"/>
    <lineage>
        <taxon>Eukaryota</taxon>
        <taxon>Viridiplantae</taxon>
        <taxon>Streptophyta</taxon>
        <taxon>Embryophyta</taxon>
        <taxon>Tracheophyta</taxon>
        <taxon>Spermatophyta</taxon>
        <taxon>Magnoliopsida</taxon>
        <taxon>Magnoliidae</taxon>
        <taxon>Laurales</taxon>
        <taxon>Lauraceae</taxon>
        <taxon>Cinnamomum</taxon>
    </lineage>
</organism>
<keyword evidence="5" id="KW-0255">Endonuclease</keyword>
<dbReference type="AlphaFoldDB" id="A0A443Q2W8"/>
<evidence type="ECO:0000259" key="11">
    <source>
        <dbReference type="PROSITE" id="PS50142"/>
    </source>
</evidence>
<dbReference type="SMART" id="SM00535">
    <property type="entry name" value="RIBOc"/>
    <property type="match status" value="1"/>
</dbReference>
<accession>A0A443Q2W8</accession>
<dbReference type="GO" id="GO:0004525">
    <property type="term" value="F:ribonuclease III activity"/>
    <property type="evidence" value="ECO:0007669"/>
    <property type="project" value="InterPro"/>
</dbReference>
<dbReference type="PANTHER" id="PTHR14950">
    <property type="entry name" value="DICER-RELATED"/>
    <property type="match status" value="1"/>
</dbReference>
<dbReference type="SUPFAM" id="SSF54768">
    <property type="entry name" value="dsRNA-binding domain-like"/>
    <property type="match status" value="2"/>
</dbReference>
<dbReference type="GO" id="GO:0005737">
    <property type="term" value="C:cytoplasm"/>
    <property type="evidence" value="ECO:0007669"/>
    <property type="project" value="TreeGrafter"/>
</dbReference>
<comment type="cofactor">
    <cofactor evidence="2">
        <name>Mg(2+)</name>
        <dbReference type="ChEBI" id="CHEBI:18420"/>
    </cofactor>
</comment>
<dbReference type="GO" id="GO:0005634">
    <property type="term" value="C:nucleus"/>
    <property type="evidence" value="ECO:0007669"/>
    <property type="project" value="TreeGrafter"/>
</dbReference>
<evidence type="ECO:0000313" key="12">
    <source>
        <dbReference type="EMBL" id="RWR97338.1"/>
    </source>
</evidence>
<dbReference type="Pfam" id="PF14709">
    <property type="entry name" value="DND1_DSRM"/>
    <property type="match status" value="1"/>
</dbReference>
<evidence type="ECO:0000256" key="3">
    <source>
        <dbReference type="ARBA" id="ARBA00022722"/>
    </source>
</evidence>
<keyword evidence="4" id="KW-0479">Metal-binding</keyword>
<dbReference type="STRING" id="337451.A0A443Q2W8"/>
<dbReference type="CDD" id="cd00593">
    <property type="entry name" value="RIBOc"/>
    <property type="match status" value="1"/>
</dbReference>
<evidence type="ECO:0000259" key="10">
    <source>
        <dbReference type="PROSITE" id="PS50137"/>
    </source>
</evidence>
<dbReference type="Pfam" id="PF00035">
    <property type="entry name" value="dsrm"/>
    <property type="match status" value="1"/>
</dbReference>
<feature type="domain" description="DRBM" evidence="10">
    <location>
        <begin position="193"/>
        <end position="256"/>
    </location>
</feature>
<evidence type="ECO:0000256" key="8">
    <source>
        <dbReference type="ARBA" id="ARBA00022884"/>
    </source>
</evidence>
<dbReference type="Proteomes" id="UP000283530">
    <property type="component" value="Unassembled WGS sequence"/>
</dbReference>
<dbReference type="PROSITE" id="PS00517">
    <property type="entry name" value="RNASE_3_1"/>
    <property type="match status" value="1"/>
</dbReference>
<evidence type="ECO:0000256" key="7">
    <source>
        <dbReference type="ARBA" id="ARBA00022842"/>
    </source>
</evidence>
<dbReference type="OrthoDB" id="416741at2759"/>
<gene>
    <name evidence="12" type="ORF">CKAN_02676600</name>
</gene>